<dbReference type="AlphaFoldDB" id="A0A3D8PPG2"/>
<evidence type="ECO:0000313" key="2">
    <source>
        <dbReference type="EMBL" id="RDW18010.1"/>
    </source>
</evidence>
<dbReference type="EMBL" id="PIOD01000011">
    <property type="protein sequence ID" value="RDW18010.1"/>
    <property type="molecule type" value="Genomic_DNA"/>
</dbReference>
<organism evidence="2 3">
    <name type="scientific">Oceanobacillus chungangensis</name>
    <dbReference type="NCBI Taxonomy" id="1229152"/>
    <lineage>
        <taxon>Bacteria</taxon>
        <taxon>Bacillati</taxon>
        <taxon>Bacillota</taxon>
        <taxon>Bacilli</taxon>
        <taxon>Bacillales</taxon>
        <taxon>Bacillaceae</taxon>
        <taxon>Oceanobacillus</taxon>
    </lineage>
</organism>
<feature type="region of interest" description="Disordered" evidence="1">
    <location>
        <begin position="17"/>
        <end position="37"/>
    </location>
</feature>
<evidence type="ECO:0000256" key="1">
    <source>
        <dbReference type="SAM" id="MobiDB-lite"/>
    </source>
</evidence>
<accession>A0A3D8PPG2</accession>
<proteinExistence type="predicted"/>
<protein>
    <submittedName>
        <fullName evidence="2">Uncharacterized protein</fullName>
    </submittedName>
</protein>
<dbReference type="OrthoDB" id="8613538at2"/>
<keyword evidence="3" id="KW-1185">Reference proteome</keyword>
<name>A0A3D8PPG2_9BACI</name>
<sequence>MIVLLMVSFILWSCGNLSENETSSNDSNNTDCKWGENQEDGEIVVRTSGTLFPASYYEDGKGNEDELAGYGVEVMRESRLSRTRYNI</sequence>
<comment type="caution">
    <text evidence="2">The sequence shown here is derived from an EMBL/GenBank/DDBJ whole genome shotgun (WGS) entry which is preliminary data.</text>
</comment>
<dbReference type="Proteomes" id="UP000256520">
    <property type="component" value="Unassembled WGS sequence"/>
</dbReference>
<dbReference type="RefSeq" id="WP_115750072.1">
    <property type="nucleotide sequence ID" value="NZ_PIOD01000011.1"/>
</dbReference>
<evidence type="ECO:0000313" key="3">
    <source>
        <dbReference type="Proteomes" id="UP000256520"/>
    </source>
</evidence>
<gene>
    <name evidence="2" type="ORF">CWR45_11825</name>
</gene>
<reference evidence="3" key="1">
    <citation type="submission" date="2017-11" db="EMBL/GenBank/DDBJ databases">
        <authorList>
            <person name="Zhu W."/>
        </authorList>
    </citation>
    <scope>NUCLEOTIDE SEQUENCE [LARGE SCALE GENOMIC DNA]</scope>
    <source>
        <strain evidence="3">CAU 1051</strain>
    </source>
</reference>
<feature type="compositionally biased region" description="Low complexity" evidence="1">
    <location>
        <begin position="18"/>
        <end position="31"/>
    </location>
</feature>